<name>A0ABW4W249_9BACI</name>
<evidence type="ECO:0000313" key="2">
    <source>
        <dbReference type="EMBL" id="MFD2045419.1"/>
    </source>
</evidence>
<gene>
    <name evidence="2" type="ORF">ACFSJF_14155</name>
</gene>
<comment type="caution">
    <text evidence="2">The sequence shown here is derived from an EMBL/GenBank/DDBJ whole genome shotgun (WGS) entry which is preliminary data.</text>
</comment>
<reference evidence="3" key="1">
    <citation type="journal article" date="2019" name="Int. J. Syst. Evol. Microbiol.">
        <title>The Global Catalogue of Microorganisms (GCM) 10K type strain sequencing project: providing services to taxonomists for standard genome sequencing and annotation.</title>
        <authorList>
            <consortium name="The Broad Institute Genomics Platform"/>
            <consortium name="The Broad Institute Genome Sequencing Center for Infectious Disease"/>
            <person name="Wu L."/>
            <person name="Ma J."/>
        </authorList>
    </citation>
    <scope>NUCLEOTIDE SEQUENCE [LARGE SCALE GENOMIC DNA]</scope>
    <source>
        <strain evidence="3">R28</strain>
    </source>
</reference>
<feature type="region of interest" description="Disordered" evidence="1">
    <location>
        <begin position="1"/>
        <end position="22"/>
    </location>
</feature>
<protein>
    <submittedName>
        <fullName evidence="2">Uncharacterized protein</fullName>
    </submittedName>
</protein>
<dbReference type="Proteomes" id="UP001597383">
    <property type="component" value="Unassembled WGS sequence"/>
</dbReference>
<evidence type="ECO:0000256" key="1">
    <source>
        <dbReference type="SAM" id="MobiDB-lite"/>
    </source>
</evidence>
<proteinExistence type="predicted"/>
<sequence>MAKSNAQKKRQKLIQEGRLNPEINRSPFTQLDLRTRKTKNKKDHLYRTKHKKNRRPQSWENDSFYVLTSL</sequence>
<keyword evidence="3" id="KW-1185">Reference proteome</keyword>
<dbReference type="EMBL" id="JBHUHQ010000019">
    <property type="protein sequence ID" value="MFD2045419.1"/>
    <property type="molecule type" value="Genomic_DNA"/>
</dbReference>
<dbReference type="RefSeq" id="WP_377558060.1">
    <property type="nucleotide sequence ID" value="NZ_JBHUHQ010000019.1"/>
</dbReference>
<feature type="compositionally biased region" description="Basic residues" evidence="1">
    <location>
        <begin position="1"/>
        <end position="12"/>
    </location>
</feature>
<organism evidence="2 3">
    <name type="scientific">Ornithinibacillus salinisoli</name>
    <dbReference type="NCBI Taxonomy" id="1848459"/>
    <lineage>
        <taxon>Bacteria</taxon>
        <taxon>Bacillati</taxon>
        <taxon>Bacillota</taxon>
        <taxon>Bacilli</taxon>
        <taxon>Bacillales</taxon>
        <taxon>Bacillaceae</taxon>
        <taxon>Ornithinibacillus</taxon>
    </lineage>
</organism>
<accession>A0ABW4W249</accession>
<evidence type="ECO:0000313" key="3">
    <source>
        <dbReference type="Proteomes" id="UP001597383"/>
    </source>
</evidence>